<dbReference type="RefSeq" id="WP_014401657.1">
    <property type="nucleotide sequence ID" value="NC_017033.1"/>
</dbReference>
<dbReference type="OrthoDB" id="6276154at2"/>
<dbReference type="Proteomes" id="UP000005234">
    <property type="component" value="Chromosome"/>
</dbReference>
<dbReference type="PANTHER" id="PTHR47234:SF2">
    <property type="entry name" value="TONB-DEPENDENT RECEPTOR"/>
    <property type="match status" value="1"/>
</dbReference>
<evidence type="ECO:0000256" key="8">
    <source>
        <dbReference type="PROSITE-ProRule" id="PRU01360"/>
    </source>
</evidence>
<evidence type="ECO:0000313" key="14">
    <source>
        <dbReference type="EMBL" id="AFC84651.1"/>
    </source>
</evidence>
<evidence type="ECO:0000259" key="13">
    <source>
        <dbReference type="Pfam" id="PF07715"/>
    </source>
</evidence>
<evidence type="ECO:0000259" key="12">
    <source>
        <dbReference type="Pfam" id="PF00593"/>
    </source>
</evidence>
<keyword evidence="5 9" id="KW-0798">TonB box</keyword>
<dbReference type="EMBL" id="CP003350">
    <property type="protein sequence ID" value="AFC84651.1"/>
    <property type="molecule type" value="Genomic_DNA"/>
</dbReference>
<evidence type="ECO:0000256" key="7">
    <source>
        <dbReference type="ARBA" id="ARBA00023237"/>
    </source>
</evidence>
<dbReference type="SUPFAM" id="SSF56935">
    <property type="entry name" value="Porins"/>
    <property type="match status" value="1"/>
</dbReference>
<keyword evidence="15" id="KW-1185">Reference proteome</keyword>
<dbReference type="AlphaFoldDB" id="H8L0M5"/>
<dbReference type="KEGG" id="fau:Fraau_0153"/>
<dbReference type="STRING" id="767434.Fraau_0153"/>
<evidence type="ECO:0000256" key="9">
    <source>
        <dbReference type="RuleBase" id="RU003357"/>
    </source>
</evidence>
<reference evidence="14" key="1">
    <citation type="submission" date="2012-02" db="EMBL/GenBank/DDBJ databases">
        <title>The complete genome of Frateuria aurantia DSM 6220.</title>
        <authorList>
            <consortium name="US DOE Joint Genome Institute (JGI-PGF)"/>
            <person name="Lucas S."/>
            <person name="Copeland A."/>
            <person name="Lapidus A."/>
            <person name="Glavina del Rio T."/>
            <person name="Dalin E."/>
            <person name="Tice H."/>
            <person name="Bruce D."/>
            <person name="Goodwin L."/>
            <person name="Pitluck S."/>
            <person name="Peters L."/>
            <person name="Ovchinnikova G."/>
            <person name="Teshima H."/>
            <person name="Kyrpides N."/>
            <person name="Mavromatis K."/>
            <person name="Ivanova N."/>
            <person name="Brettin T."/>
            <person name="Detter J.C."/>
            <person name="Han C."/>
            <person name="Larimer F."/>
            <person name="Land M."/>
            <person name="Hauser L."/>
            <person name="Markowitz V."/>
            <person name="Cheng J.-F."/>
            <person name="Hugenholtz P."/>
            <person name="Woyke T."/>
            <person name="Wu D."/>
            <person name="Brambilla E."/>
            <person name="Klenk H.-P."/>
            <person name="Eisen J.A."/>
        </authorList>
    </citation>
    <scope>NUCLEOTIDE SEQUENCE</scope>
    <source>
        <strain evidence="14">DSM 6220</strain>
    </source>
</reference>
<name>H8L0M5_FRAAD</name>
<dbReference type="InterPro" id="IPR000531">
    <property type="entry name" value="Beta-barrel_TonB"/>
</dbReference>
<evidence type="ECO:0000256" key="3">
    <source>
        <dbReference type="ARBA" id="ARBA00022452"/>
    </source>
</evidence>
<dbReference type="InterPro" id="IPR037066">
    <property type="entry name" value="Plug_dom_sf"/>
</dbReference>
<dbReference type="Gene3D" id="2.170.130.10">
    <property type="entry name" value="TonB-dependent receptor, plug domain"/>
    <property type="match status" value="1"/>
</dbReference>
<evidence type="ECO:0000256" key="11">
    <source>
        <dbReference type="SAM" id="SignalP"/>
    </source>
</evidence>
<dbReference type="PROSITE" id="PS52016">
    <property type="entry name" value="TONB_DEPENDENT_REC_3"/>
    <property type="match status" value="1"/>
</dbReference>
<accession>H8L0M5</accession>
<dbReference type="Gene3D" id="2.40.170.20">
    <property type="entry name" value="TonB-dependent receptor, beta-barrel domain"/>
    <property type="match status" value="1"/>
</dbReference>
<evidence type="ECO:0000256" key="5">
    <source>
        <dbReference type="ARBA" id="ARBA00023077"/>
    </source>
</evidence>
<evidence type="ECO:0000256" key="1">
    <source>
        <dbReference type="ARBA" id="ARBA00004571"/>
    </source>
</evidence>
<comment type="similarity">
    <text evidence="8 9">Belongs to the TonB-dependent receptor family.</text>
</comment>
<dbReference type="InterPro" id="IPR039426">
    <property type="entry name" value="TonB-dep_rcpt-like"/>
</dbReference>
<keyword evidence="2 8" id="KW-0813">Transport</keyword>
<feature type="region of interest" description="Disordered" evidence="10">
    <location>
        <begin position="680"/>
        <end position="708"/>
    </location>
</feature>
<feature type="domain" description="TonB-dependent receptor plug" evidence="13">
    <location>
        <begin position="62"/>
        <end position="174"/>
    </location>
</feature>
<proteinExistence type="inferred from homology"/>
<evidence type="ECO:0000256" key="6">
    <source>
        <dbReference type="ARBA" id="ARBA00023136"/>
    </source>
</evidence>
<evidence type="ECO:0000256" key="2">
    <source>
        <dbReference type="ARBA" id="ARBA00022448"/>
    </source>
</evidence>
<dbReference type="eggNOG" id="COG4771">
    <property type="taxonomic scope" value="Bacteria"/>
</dbReference>
<feature type="chain" id="PRO_5003614781" evidence="11">
    <location>
        <begin position="30"/>
        <end position="971"/>
    </location>
</feature>
<dbReference type="PANTHER" id="PTHR47234">
    <property type="match status" value="1"/>
</dbReference>
<keyword evidence="4 8" id="KW-0812">Transmembrane</keyword>
<protein>
    <submittedName>
        <fullName evidence="14">Outer membrane cobalamin receptor protein</fullName>
    </submittedName>
</protein>
<dbReference type="InterPro" id="IPR036942">
    <property type="entry name" value="Beta-barrel_TonB_sf"/>
</dbReference>
<keyword evidence="14" id="KW-0675">Receptor</keyword>
<dbReference type="eggNOG" id="COG1629">
    <property type="taxonomic scope" value="Bacteria"/>
</dbReference>
<keyword evidence="11" id="KW-0732">Signal</keyword>
<sequence length="971" mass="105516">MNFRENRLALAVRGAVAFGLAIAAGSAMAQSTTNDNNADQGQAKQLKAVQVTGSAIRSVDYENAQPVFTMSSADIKKTGLTNVGDLLANLPIAGTQNFSKASTLTSNKEQGGQYVNLYNLGEQRTLVLVNGKRWMTSLSGLTDLSTIPVALIDHIDVLQDGSSPIYGSDAVSGVVNIILKDHFNGAQLDTQIGMNQGGDGSTEMASFTVGTASKKGSIIFNANYNRTTPVWAKDRSWTNSMFGPNHVEDGLSATGPWGRFSQNGTTYVLNHTGNYTGNGVGADSSSLANYHQGVGANDYYNSTQQMMLQQPTELRSLFTSGTYNFTDNFRFKATGMYSERDTNDTIAGMPLQAGTQPNYPVSISADSVYNPTGQDITSWYRRITELQRQTRTSAKSFHFDASLEGEFELNSHDWHWDTGFNYNKWDASSQGSGNINLVALKNALGPSFINSAGVAQCGTAADPIALGTSLSAGQCTPFNILGGPSASNSAALSYINALTQSSQESLVKQYTANIGGGLFNLPYGEVQIAFGFEHRDVSGYDRPDSSSSLGLTSDLAAMPTSGSYHTNEVYGELNIPVLADLPGAKKLNLDIQSRFSDYSAGIGSTVRTKYQFVYQPFNDLMFRGTFAQGFRAPTLMDTFGGGSQSFDYYTDPCDAKFGSTSDARVAAACHAAGLSSTFRQTDSAGNPVTAPNTQSNTPFQNGVGNSSLKPETSITRSLGLVYSPSWLPGLNFNVDFYSIRIDNMISAVGANYILNQCYQQSSQAYCDRITRDTTTGQVTNVQEGNANLGWMSTSGYQFGFQYNVPKFDVAGRDIGRFQVTLDGNYLQSFKQQSSPDSDVVSYVGQWNYSRFRGTLGVNWSKGDWTAGWDARYYGSFRDQCWNTDPAEECSNPTYTNGSWGYDGYNHKGAIVYQDMNMSWAAPWNASISFGIRNLFARKPPVTYSVGNSSAAYYDPMLDLDRYFFLQYSQKF</sequence>
<evidence type="ECO:0000313" key="15">
    <source>
        <dbReference type="Proteomes" id="UP000005234"/>
    </source>
</evidence>
<organism evidence="14 15">
    <name type="scientific">Frateuria aurantia (strain ATCC 33424 / DSM 6220 / KCTC 2777 / LMG 1558 / NBRC 3245 / NCIMB 13370)</name>
    <name type="common">Acetobacter aurantius</name>
    <dbReference type="NCBI Taxonomy" id="767434"/>
    <lineage>
        <taxon>Bacteria</taxon>
        <taxon>Pseudomonadati</taxon>
        <taxon>Pseudomonadota</taxon>
        <taxon>Gammaproteobacteria</taxon>
        <taxon>Lysobacterales</taxon>
        <taxon>Rhodanobacteraceae</taxon>
        <taxon>Frateuria</taxon>
    </lineage>
</organism>
<dbReference type="Pfam" id="PF00593">
    <property type="entry name" value="TonB_dep_Rec_b-barrel"/>
    <property type="match status" value="1"/>
</dbReference>
<dbReference type="HOGENOM" id="CLU_010745_0_0_6"/>
<gene>
    <name evidence="14" type="ordered locus">Fraau_0153</name>
</gene>
<dbReference type="GO" id="GO:0009279">
    <property type="term" value="C:cell outer membrane"/>
    <property type="evidence" value="ECO:0007669"/>
    <property type="project" value="UniProtKB-SubCell"/>
</dbReference>
<keyword evidence="6 8" id="KW-0472">Membrane</keyword>
<feature type="signal peptide" evidence="11">
    <location>
        <begin position="1"/>
        <end position="29"/>
    </location>
</feature>
<keyword evidence="7 8" id="KW-0998">Cell outer membrane</keyword>
<dbReference type="InterPro" id="IPR012910">
    <property type="entry name" value="Plug_dom"/>
</dbReference>
<evidence type="ECO:0000256" key="4">
    <source>
        <dbReference type="ARBA" id="ARBA00022692"/>
    </source>
</evidence>
<keyword evidence="3 8" id="KW-1134">Transmembrane beta strand</keyword>
<dbReference type="Pfam" id="PF07715">
    <property type="entry name" value="Plug"/>
    <property type="match status" value="1"/>
</dbReference>
<evidence type="ECO:0000256" key="10">
    <source>
        <dbReference type="SAM" id="MobiDB-lite"/>
    </source>
</evidence>
<feature type="domain" description="TonB-dependent receptor-like beta-barrel" evidence="12">
    <location>
        <begin position="500"/>
        <end position="934"/>
    </location>
</feature>
<comment type="subcellular location">
    <subcellularLocation>
        <location evidence="1 8">Cell outer membrane</location>
        <topology evidence="1 8">Multi-pass membrane protein</topology>
    </subcellularLocation>
</comment>